<dbReference type="InterPro" id="IPR021983">
    <property type="entry name" value="PRP8_domainIV"/>
</dbReference>
<dbReference type="Pfam" id="PF12134">
    <property type="entry name" value="PRP8_domainIV"/>
    <property type="match status" value="1"/>
</dbReference>
<comment type="caution">
    <text evidence="3">The sequence shown here is derived from an EMBL/GenBank/DDBJ whole genome shotgun (WGS) entry which is preliminary data.</text>
</comment>
<gene>
    <name evidence="3" type="ORF">FNK824_LOCUS6067</name>
</gene>
<feature type="domain" description="PROCN" evidence="1">
    <location>
        <begin position="40"/>
        <end position="84"/>
    </location>
</feature>
<feature type="domain" description="PROCN" evidence="1">
    <location>
        <begin position="1"/>
        <end position="33"/>
    </location>
</feature>
<evidence type="ECO:0000259" key="2">
    <source>
        <dbReference type="Pfam" id="PF12134"/>
    </source>
</evidence>
<protein>
    <submittedName>
        <fullName evidence="3">Uncharacterized protein</fullName>
    </submittedName>
</protein>
<dbReference type="InterPro" id="IPR043172">
    <property type="entry name" value="Prp8_domainIV_palm"/>
</dbReference>
<dbReference type="GO" id="GO:0097157">
    <property type="term" value="F:pre-mRNA intronic binding"/>
    <property type="evidence" value="ECO:0007669"/>
    <property type="project" value="TreeGrafter"/>
</dbReference>
<dbReference type="GO" id="GO:0005682">
    <property type="term" value="C:U5 snRNP"/>
    <property type="evidence" value="ECO:0007669"/>
    <property type="project" value="TreeGrafter"/>
</dbReference>
<reference evidence="3" key="1">
    <citation type="submission" date="2021-02" db="EMBL/GenBank/DDBJ databases">
        <authorList>
            <person name="Nowell W R."/>
        </authorList>
    </citation>
    <scope>NUCLEOTIDE SEQUENCE</scope>
</reference>
<evidence type="ECO:0000313" key="4">
    <source>
        <dbReference type="Proteomes" id="UP000663874"/>
    </source>
</evidence>
<dbReference type="PANTHER" id="PTHR11140">
    <property type="entry name" value="PRE-MRNA SPLICING FACTOR PRP8"/>
    <property type="match status" value="1"/>
</dbReference>
<dbReference type="InterPro" id="IPR012592">
    <property type="entry name" value="PROCN"/>
</dbReference>
<dbReference type="AlphaFoldDB" id="A0A818RQ42"/>
<feature type="domain" description="PRP8" evidence="2">
    <location>
        <begin position="152"/>
        <end position="182"/>
    </location>
</feature>
<dbReference type="GO" id="GO:0071013">
    <property type="term" value="C:catalytic step 2 spliceosome"/>
    <property type="evidence" value="ECO:0007669"/>
    <property type="project" value="TreeGrafter"/>
</dbReference>
<dbReference type="EMBL" id="CAJOBE010000512">
    <property type="protein sequence ID" value="CAF3652480.1"/>
    <property type="molecule type" value="Genomic_DNA"/>
</dbReference>
<dbReference type="GO" id="GO:0030619">
    <property type="term" value="F:U1 snRNA binding"/>
    <property type="evidence" value="ECO:0007669"/>
    <property type="project" value="TreeGrafter"/>
</dbReference>
<dbReference type="PANTHER" id="PTHR11140:SF0">
    <property type="entry name" value="PRE-MRNA-PROCESSING-SPLICING FACTOR 8"/>
    <property type="match status" value="1"/>
</dbReference>
<dbReference type="InterPro" id="IPR027652">
    <property type="entry name" value="PRP8"/>
</dbReference>
<dbReference type="GO" id="GO:0030620">
    <property type="term" value="F:U2 snRNA binding"/>
    <property type="evidence" value="ECO:0007669"/>
    <property type="project" value="TreeGrafter"/>
</dbReference>
<dbReference type="GO" id="GO:0000244">
    <property type="term" value="P:spliceosomal tri-snRNP complex assembly"/>
    <property type="evidence" value="ECO:0007669"/>
    <property type="project" value="TreeGrafter"/>
</dbReference>
<proteinExistence type="predicted"/>
<dbReference type="GO" id="GO:0030623">
    <property type="term" value="F:U5 snRNA binding"/>
    <property type="evidence" value="ECO:0007669"/>
    <property type="project" value="TreeGrafter"/>
</dbReference>
<organism evidence="3 4">
    <name type="scientific">Rotaria sordida</name>
    <dbReference type="NCBI Taxonomy" id="392033"/>
    <lineage>
        <taxon>Eukaryota</taxon>
        <taxon>Metazoa</taxon>
        <taxon>Spiralia</taxon>
        <taxon>Gnathifera</taxon>
        <taxon>Rotifera</taxon>
        <taxon>Eurotatoria</taxon>
        <taxon>Bdelloidea</taxon>
        <taxon>Philodinida</taxon>
        <taxon>Philodinidae</taxon>
        <taxon>Rotaria</taxon>
    </lineage>
</organism>
<dbReference type="Pfam" id="PF08083">
    <property type="entry name" value="PROCN"/>
    <property type="match status" value="2"/>
</dbReference>
<accession>A0A818RQ42</accession>
<evidence type="ECO:0000313" key="3">
    <source>
        <dbReference type="EMBL" id="CAF3652480.1"/>
    </source>
</evidence>
<dbReference type="GO" id="GO:0017070">
    <property type="term" value="F:U6 snRNA binding"/>
    <property type="evidence" value="ECO:0007669"/>
    <property type="project" value="TreeGrafter"/>
</dbReference>
<sequence>MKRIRLHKDLKYLIYYRFNTGLGCDFWAPSWHLKLIGGHQQHIIRRGATIDKTVCKKKLDRLTHLYLKSEQERQYNYLKDGPCITFPSLIYKHDTKLLILELEHLKETSSKKITNAYLYQYLWYQADSESPLLLVYVSRERIRKGLQLYSSELYLSLQNYGELFSNQIIWFIDNTNTFVHKLLVIYMGISPSDNLQIKGIRYVILSPQRVAYKLTQSDYKWTR</sequence>
<dbReference type="Gene3D" id="3.30.420.230">
    <property type="match status" value="1"/>
</dbReference>
<name>A0A818RQ42_9BILA</name>
<evidence type="ECO:0000259" key="1">
    <source>
        <dbReference type="Pfam" id="PF08083"/>
    </source>
</evidence>
<dbReference type="Proteomes" id="UP000663874">
    <property type="component" value="Unassembled WGS sequence"/>
</dbReference>